<keyword evidence="5 8" id="KW-1133">Transmembrane helix</keyword>
<evidence type="ECO:0000256" key="6">
    <source>
        <dbReference type="ARBA" id="ARBA00023065"/>
    </source>
</evidence>
<feature type="transmembrane region" description="Helical" evidence="8">
    <location>
        <begin position="57"/>
        <end position="75"/>
    </location>
</feature>
<accession>A0A225VYH5</accession>
<protein>
    <recommendedName>
        <fullName evidence="11">Bestrophin/UPF0187</fullName>
    </recommendedName>
</protein>
<dbReference type="Pfam" id="PF25539">
    <property type="entry name" value="Bestrophin_2"/>
    <property type="match status" value="2"/>
</dbReference>
<keyword evidence="6" id="KW-0406">Ion transport</keyword>
<organism evidence="9 10">
    <name type="scientific">Phytophthora megakarya</name>
    <dbReference type="NCBI Taxonomy" id="4795"/>
    <lineage>
        <taxon>Eukaryota</taxon>
        <taxon>Sar</taxon>
        <taxon>Stramenopiles</taxon>
        <taxon>Oomycota</taxon>
        <taxon>Peronosporomycetes</taxon>
        <taxon>Peronosporales</taxon>
        <taxon>Peronosporaceae</taxon>
        <taxon>Phytophthora</taxon>
    </lineage>
</organism>
<name>A0A225VYH5_9STRA</name>
<dbReference type="GO" id="GO:0005886">
    <property type="term" value="C:plasma membrane"/>
    <property type="evidence" value="ECO:0007669"/>
    <property type="project" value="UniProtKB-SubCell"/>
</dbReference>
<feature type="transmembrane region" description="Helical" evidence="8">
    <location>
        <begin position="25"/>
        <end position="45"/>
    </location>
</feature>
<dbReference type="AlphaFoldDB" id="A0A225VYH5"/>
<sequence>MIYYDTSRLWAVLLRWHGSALNGQAPVRALLMALIAMVIAIVNHFHPFVVATRNSTAFTDSLTVFNTFLGLIISFRMNSAFTQWRAGVIAVGSLSEAARDIVSSGCAYVSTTIKRELAEADEDEKEKSRRKRRSSVDFKASTIPQDVLEKCTFFTELRRLVFLYIAIVFHDCRGLDGMDKLKEAGVLTDAEYDELYACGSEHKMQVENKESYQAIVRRTSHKLRATITELWLKRLVQVATNRGHLNLQNSNCLQIKLARLPNLYTTVFNIANVPIPFNYMQYLQFLLAGYMLLYTFVIVPRSGLYTPLWVFMWGMFLFMADEVAMEIECPFGLDANDIDLEARLLQIEEELTVLIRSQYYFMSGGTSLTRLPETTVPERQASARLKRSSPYPLQSDFSFHQGRISPSHGAMLEQQSLPEINEFTKLIEVPSITSSKSSGYGSDSVA</sequence>
<dbReference type="Proteomes" id="UP000198211">
    <property type="component" value="Unassembled WGS sequence"/>
</dbReference>
<evidence type="ECO:0000256" key="1">
    <source>
        <dbReference type="ARBA" id="ARBA00004651"/>
    </source>
</evidence>
<comment type="caution">
    <text evidence="9">The sequence shown here is derived from an EMBL/GenBank/DDBJ whole genome shotgun (WGS) entry which is preliminary data.</text>
</comment>
<dbReference type="OrthoDB" id="1368at2759"/>
<evidence type="ECO:0000313" key="9">
    <source>
        <dbReference type="EMBL" id="OWZ10493.1"/>
    </source>
</evidence>
<evidence type="ECO:0000256" key="3">
    <source>
        <dbReference type="ARBA" id="ARBA00022475"/>
    </source>
</evidence>
<keyword evidence="10" id="KW-1185">Reference proteome</keyword>
<dbReference type="InterPro" id="IPR044669">
    <property type="entry name" value="YneE/VCCN1/2-like"/>
</dbReference>
<evidence type="ECO:0000256" key="5">
    <source>
        <dbReference type="ARBA" id="ARBA00022989"/>
    </source>
</evidence>
<evidence type="ECO:0008006" key="11">
    <source>
        <dbReference type="Google" id="ProtNLM"/>
    </source>
</evidence>
<keyword evidence="3" id="KW-1003">Cell membrane</keyword>
<evidence type="ECO:0000256" key="8">
    <source>
        <dbReference type="SAM" id="Phobius"/>
    </source>
</evidence>
<comment type="subcellular location">
    <subcellularLocation>
        <location evidence="1">Cell membrane</location>
        <topology evidence="1">Multi-pass membrane protein</topology>
    </subcellularLocation>
</comment>
<dbReference type="STRING" id="4795.A0A225VYH5"/>
<dbReference type="PANTHER" id="PTHR33281">
    <property type="entry name" value="UPF0187 PROTEIN YNEE"/>
    <property type="match status" value="1"/>
</dbReference>
<evidence type="ECO:0000256" key="7">
    <source>
        <dbReference type="ARBA" id="ARBA00023136"/>
    </source>
</evidence>
<gene>
    <name evidence="9" type="ORF">PHMEG_00016652</name>
</gene>
<evidence type="ECO:0000256" key="2">
    <source>
        <dbReference type="ARBA" id="ARBA00022448"/>
    </source>
</evidence>
<evidence type="ECO:0000313" key="10">
    <source>
        <dbReference type="Proteomes" id="UP000198211"/>
    </source>
</evidence>
<keyword evidence="7 8" id="KW-0472">Membrane</keyword>
<dbReference type="PANTHER" id="PTHR33281:SF19">
    <property type="entry name" value="VOLTAGE-DEPENDENT ANION CHANNEL-FORMING PROTEIN YNEE"/>
    <property type="match status" value="1"/>
</dbReference>
<keyword evidence="2" id="KW-0813">Transport</keyword>
<reference evidence="10" key="1">
    <citation type="submission" date="2017-03" db="EMBL/GenBank/DDBJ databases">
        <title>Phytopthora megakarya and P. palmivora, two closely related causual agents of cacao black pod achieved similar genome size and gene model numbers by different mechanisms.</title>
        <authorList>
            <person name="Ali S."/>
            <person name="Shao J."/>
            <person name="Larry D.J."/>
            <person name="Kronmiller B."/>
            <person name="Shen D."/>
            <person name="Strem M.D."/>
            <person name="Melnick R.L."/>
            <person name="Guiltinan M.J."/>
            <person name="Tyler B.M."/>
            <person name="Meinhardt L.W."/>
            <person name="Bailey B.A."/>
        </authorList>
    </citation>
    <scope>NUCLEOTIDE SEQUENCE [LARGE SCALE GENOMIC DNA]</scope>
    <source>
        <strain evidence="10">zdho120</strain>
    </source>
</reference>
<proteinExistence type="predicted"/>
<feature type="transmembrane region" description="Helical" evidence="8">
    <location>
        <begin position="279"/>
        <end position="298"/>
    </location>
</feature>
<keyword evidence="4 8" id="KW-0812">Transmembrane</keyword>
<dbReference type="GO" id="GO:0005254">
    <property type="term" value="F:chloride channel activity"/>
    <property type="evidence" value="ECO:0007669"/>
    <property type="project" value="InterPro"/>
</dbReference>
<evidence type="ECO:0000256" key="4">
    <source>
        <dbReference type="ARBA" id="ARBA00022692"/>
    </source>
</evidence>
<dbReference type="EMBL" id="NBNE01002428">
    <property type="protein sequence ID" value="OWZ10493.1"/>
    <property type="molecule type" value="Genomic_DNA"/>
</dbReference>